<reference evidence="3" key="1">
    <citation type="submission" date="2016-10" db="EMBL/GenBank/DDBJ databases">
        <authorList>
            <person name="de Groot N.N."/>
        </authorList>
    </citation>
    <scope>NUCLEOTIDE SEQUENCE</scope>
</reference>
<name>A0A1W1CBJ9_9ZZZZ</name>
<protein>
    <submittedName>
        <fullName evidence="3">Calcium-binding acidic-repeat protein (ARP)</fullName>
    </submittedName>
</protein>
<evidence type="ECO:0000313" key="3">
    <source>
        <dbReference type="EMBL" id="SFV63081.1"/>
    </source>
</evidence>
<sequence>MSNKITMVYLFFVLICSTFLHARTNYEDAESKTTNKWKMYSNKSSQWHIRNIYDSEVKSQVINFSGTSLPNGYILGANSGQRAWNNKKEKSIEWSIKSSSYFTVYISVKTKKGHRYIYYTPTEKSKGFRKKFYVNHGLGVSARNGKWHTFKRNLTKDLKKYESDNEIISVNAFLIRGEASIDNISLFNPIDNNSNNIIVEDGEDRKTDGWRASSGGRVSNVYDDLKDSRVIKLSSNSYKYYTLEIKDGIDLKKIKWDMKINKSFYVYVNITTRKGKRFLYYSGIDKNLGLSGIAMHYGLGSSAIDGTWHTYTRDIEEDLKRYESDNSLISIDSFKVRAMGSGYIDNIELFSLNKGSIDDSQDTTAPIITLNGASTVTLEEGSPYIEQNATAVDDVDGTLAVTINGSVDVNKIGSYTINYTATDKSGNRAVKSRIVKIVKKTIPTTVDSLTEIAPPDLSEYIERSPRRVNSVPSSFKEKPFIDSAPLIDSTSAEKSRGYILYSRPITQPVFRKTHPQSWERLTKLSAFATKGEYEPLTFSLYPLKNMDNLRVVVSDLSSGRDIISKDNLDLRAVTYWNIRYPSYLSKNTYRKQPELLEEVNSIALKEGINQRFWIKVYVPTDTPAGIYKGYVTLYEEGASKALQIPIEFRVLNFSLKRDPKKRYSAYFGKASTQFKGLQGQALETARTNELKSMLSYGLDQFPSVYLSYVKNQDKLIVHNEALVDEMVRLGFKGPIPLVEGIREIYDLYYPKEKYKRPSRHWDVPVIPPANHPIYNKVEQVFRDLKEYGESKGWPEFIVAPMDEVNTPSAEFAGRVFQAVKRAGVKTFINKNPNASDALVYQNLNAVDSWCSKTYVYNYDEVKARNRYDYWIYPNHNSGEVKNQTIMQKGGRMTYGYGLWKSGYTTLFPWHWHWIPLGLKDQFDYLGGIQSGSGVRMDENQKIIPAVYWEAFREGYDDLRYLYTLQDSIVKRENSKNSECQVLVQAGKKLLQDIWDSIVPQSAYADSNVWSDEEFKARRLEIATLIEKLKAYPTTNQRVSPSVLANTRVIKNLNSDTSIIERNLGSSLLSEYDLAPNGITGWRPVAQETRLETSDSGNILFSVNVDLKHNSKGGTSGKLINWPRISTFFGKGEVVLSDYDYLYFKVKITSNRSKKIDFATPMLINFQSYEGGNYDYKVDLGTKEGVWVSVAIPIKEMIKKSNKSVSDWKFLRFIQFTIAERFYMDKTKFSFEFNKILLIKFTKATIQTIDSSEIVSKSSKEYQVIVKGHGFKKAQELGENMVAVILDSDGKEILREANPIKEESVKFIFNISNLKPKLYKLKVSIVNSEGVTTMNKVQNLKIIP</sequence>
<dbReference type="InterPro" id="IPR039721">
    <property type="entry name" value="C5-epimerase"/>
</dbReference>
<dbReference type="Gene3D" id="2.60.40.10">
    <property type="entry name" value="Immunoglobulins"/>
    <property type="match status" value="1"/>
</dbReference>
<dbReference type="InterPro" id="IPR053850">
    <property type="entry name" value="Glyco_hydro_123_N_2"/>
</dbReference>
<dbReference type="GO" id="GO:0015012">
    <property type="term" value="P:heparan sulfate proteoglycan biosynthetic process"/>
    <property type="evidence" value="ECO:0007669"/>
    <property type="project" value="InterPro"/>
</dbReference>
<organism evidence="3">
    <name type="scientific">hydrothermal vent metagenome</name>
    <dbReference type="NCBI Taxonomy" id="652676"/>
    <lineage>
        <taxon>unclassified sequences</taxon>
        <taxon>metagenomes</taxon>
        <taxon>ecological metagenomes</taxon>
    </lineage>
</organism>
<feature type="domain" description="Pesticidal crystal protein Cry22Aa Ig-like" evidence="1">
    <location>
        <begin position="368"/>
        <end position="437"/>
    </location>
</feature>
<dbReference type="PANTHER" id="PTHR13174:SF3">
    <property type="entry name" value="D-GLUCURONYL C5-EPIMERASE"/>
    <property type="match status" value="1"/>
</dbReference>
<feature type="domain" description="Glycoside hydrolase 123 N-terminal" evidence="2">
    <location>
        <begin position="511"/>
        <end position="633"/>
    </location>
</feature>
<dbReference type="Pfam" id="PF22680">
    <property type="entry name" value="Glyco_hydro_123_N_2"/>
    <property type="match status" value="1"/>
</dbReference>
<evidence type="ECO:0000259" key="2">
    <source>
        <dbReference type="Pfam" id="PF22680"/>
    </source>
</evidence>
<accession>A0A1W1CBJ9</accession>
<proteinExistence type="predicted"/>
<dbReference type="Pfam" id="PF16403">
    <property type="entry name" value="Bact_surface_Ig-like"/>
    <property type="match status" value="1"/>
</dbReference>
<dbReference type="EMBL" id="FPHN01000150">
    <property type="protein sequence ID" value="SFV63081.1"/>
    <property type="molecule type" value="Genomic_DNA"/>
</dbReference>
<dbReference type="InterPro" id="IPR032179">
    <property type="entry name" value="Cry22Aa_Ig-like"/>
</dbReference>
<dbReference type="PANTHER" id="PTHR13174">
    <property type="entry name" value="D-GLUCURONYL C5-EPIMERASE"/>
    <property type="match status" value="1"/>
</dbReference>
<evidence type="ECO:0000259" key="1">
    <source>
        <dbReference type="Pfam" id="PF16403"/>
    </source>
</evidence>
<dbReference type="InterPro" id="IPR013783">
    <property type="entry name" value="Ig-like_fold"/>
</dbReference>
<dbReference type="GO" id="GO:0005794">
    <property type="term" value="C:Golgi apparatus"/>
    <property type="evidence" value="ECO:0007669"/>
    <property type="project" value="TreeGrafter"/>
</dbReference>
<gene>
    <name evidence="3" type="ORF">MNB_SV-14-665</name>
</gene>
<dbReference type="GO" id="GO:0047464">
    <property type="term" value="F:heparosan-N-sulfate-glucuronate 5-epimerase activity"/>
    <property type="evidence" value="ECO:0007669"/>
    <property type="project" value="InterPro"/>
</dbReference>